<dbReference type="RefSeq" id="WP_379705540.1">
    <property type="nucleotide sequence ID" value="NZ_JBHSCZ010000001.1"/>
</dbReference>
<dbReference type="SUPFAM" id="SSF54001">
    <property type="entry name" value="Cysteine proteinases"/>
    <property type="match status" value="1"/>
</dbReference>
<protein>
    <submittedName>
        <fullName evidence="8">C40 family peptidase</fullName>
    </submittedName>
</protein>
<evidence type="ECO:0000313" key="9">
    <source>
        <dbReference type="Proteomes" id="UP001595907"/>
    </source>
</evidence>
<keyword evidence="3 6" id="KW-0732">Signal</keyword>
<dbReference type="PANTHER" id="PTHR47360:SF1">
    <property type="entry name" value="ENDOPEPTIDASE NLPC-RELATED"/>
    <property type="match status" value="1"/>
</dbReference>
<feature type="domain" description="NlpC/P60" evidence="7">
    <location>
        <begin position="91"/>
        <end position="212"/>
    </location>
</feature>
<feature type="signal peptide" evidence="6">
    <location>
        <begin position="1"/>
        <end position="23"/>
    </location>
</feature>
<dbReference type="EMBL" id="JBHSCZ010000001">
    <property type="protein sequence ID" value="MFC4261353.1"/>
    <property type="molecule type" value="Genomic_DNA"/>
</dbReference>
<organism evidence="8 9">
    <name type="scientific">Ferruginibacter yonginensis</name>
    <dbReference type="NCBI Taxonomy" id="1310416"/>
    <lineage>
        <taxon>Bacteria</taxon>
        <taxon>Pseudomonadati</taxon>
        <taxon>Bacteroidota</taxon>
        <taxon>Chitinophagia</taxon>
        <taxon>Chitinophagales</taxon>
        <taxon>Chitinophagaceae</taxon>
        <taxon>Ferruginibacter</taxon>
    </lineage>
</organism>
<gene>
    <name evidence="8" type="ORF">ACFOWM_00560</name>
</gene>
<dbReference type="InterPro" id="IPR038765">
    <property type="entry name" value="Papain-like_cys_pep_sf"/>
</dbReference>
<evidence type="ECO:0000313" key="8">
    <source>
        <dbReference type="EMBL" id="MFC4261353.1"/>
    </source>
</evidence>
<evidence type="ECO:0000256" key="2">
    <source>
        <dbReference type="ARBA" id="ARBA00022670"/>
    </source>
</evidence>
<accession>A0ABV8QNQ7</accession>
<reference evidence="9" key="1">
    <citation type="journal article" date="2019" name="Int. J. Syst. Evol. Microbiol.">
        <title>The Global Catalogue of Microorganisms (GCM) 10K type strain sequencing project: providing services to taxonomists for standard genome sequencing and annotation.</title>
        <authorList>
            <consortium name="The Broad Institute Genomics Platform"/>
            <consortium name="The Broad Institute Genome Sequencing Center for Infectious Disease"/>
            <person name="Wu L."/>
            <person name="Ma J."/>
        </authorList>
    </citation>
    <scope>NUCLEOTIDE SEQUENCE [LARGE SCALE GENOMIC DNA]</scope>
    <source>
        <strain evidence="9">CECT 8289</strain>
    </source>
</reference>
<evidence type="ECO:0000256" key="5">
    <source>
        <dbReference type="ARBA" id="ARBA00022807"/>
    </source>
</evidence>
<keyword evidence="2" id="KW-0645">Protease</keyword>
<comment type="caution">
    <text evidence="8">The sequence shown here is derived from an EMBL/GenBank/DDBJ whole genome shotgun (WGS) entry which is preliminary data.</text>
</comment>
<evidence type="ECO:0000259" key="7">
    <source>
        <dbReference type="PROSITE" id="PS51935"/>
    </source>
</evidence>
<dbReference type="PROSITE" id="PS51935">
    <property type="entry name" value="NLPC_P60"/>
    <property type="match status" value="1"/>
</dbReference>
<evidence type="ECO:0000256" key="6">
    <source>
        <dbReference type="SAM" id="SignalP"/>
    </source>
</evidence>
<keyword evidence="5" id="KW-0788">Thiol protease</keyword>
<evidence type="ECO:0000256" key="4">
    <source>
        <dbReference type="ARBA" id="ARBA00022801"/>
    </source>
</evidence>
<dbReference type="Gene3D" id="3.90.1720.10">
    <property type="entry name" value="endopeptidase domain like (from Nostoc punctiforme)"/>
    <property type="match status" value="1"/>
</dbReference>
<dbReference type="Proteomes" id="UP001595907">
    <property type="component" value="Unassembled WGS sequence"/>
</dbReference>
<evidence type="ECO:0000256" key="1">
    <source>
        <dbReference type="ARBA" id="ARBA00007074"/>
    </source>
</evidence>
<dbReference type="InterPro" id="IPR000064">
    <property type="entry name" value="NLP_P60_dom"/>
</dbReference>
<feature type="chain" id="PRO_5047421022" evidence="6">
    <location>
        <begin position="24"/>
        <end position="228"/>
    </location>
</feature>
<dbReference type="InterPro" id="IPR052062">
    <property type="entry name" value="Murein_DD/LD_carboxypeptidase"/>
</dbReference>
<keyword evidence="4" id="KW-0378">Hydrolase</keyword>
<dbReference type="PANTHER" id="PTHR47360">
    <property type="entry name" value="MUREIN DD-ENDOPEPTIDASE MEPS/MUREIN LD-CARBOXYPEPTIDASE"/>
    <property type="match status" value="1"/>
</dbReference>
<evidence type="ECO:0000256" key="3">
    <source>
        <dbReference type="ARBA" id="ARBA00022729"/>
    </source>
</evidence>
<name>A0ABV8QNQ7_9BACT</name>
<dbReference type="Pfam" id="PF00877">
    <property type="entry name" value="NLPC_P60"/>
    <property type="match status" value="1"/>
</dbReference>
<proteinExistence type="inferred from homology"/>
<sequence>MKNLLFVAVALSVFTVTSLTASAQKNKNFFADANKMVDGMMFLPTQQLSKQAAVSYNAIKQNIAPVVTMATELCNKLHFKYAQLLNRDVEYLTNTSLLSFIDEWWGTRYRYGGSTKSGIDCSSFTGLLMGTVFGFALPRTAREQYASCTKLSFNEMAEGDLVFFNTRGGVSHVGVYLGDGYFVHSSSHDGVTISNISENYYAKRFIAGGRPLAIAALKNTNDADCGSN</sequence>
<comment type="similarity">
    <text evidence="1">Belongs to the peptidase C40 family.</text>
</comment>
<keyword evidence="9" id="KW-1185">Reference proteome</keyword>